<dbReference type="OrthoDB" id="5987792at2759"/>
<dbReference type="InterPro" id="IPR008042">
    <property type="entry name" value="Retrotrans_Pao"/>
</dbReference>
<feature type="compositionally biased region" description="Low complexity" evidence="1">
    <location>
        <begin position="112"/>
        <end position="125"/>
    </location>
</feature>
<dbReference type="Proteomes" id="UP001152320">
    <property type="component" value="Chromosome 2"/>
</dbReference>
<keyword evidence="4" id="KW-1185">Reference proteome</keyword>
<dbReference type="Pfam" id="PF05380">
    <property type="entry name" value="Peptidase_A17"/>
    <property type="match status" value="1"/>
</dbReference>
<feature type="region of interest" description="Disordered" evidence="1">
    <location>
        <begin position="88"/>
        <end position="151"/>
    </location>
</feature>
<dbReference type="EMBL" id="JAIZAY010000002">
    <property type="protein sequence ID" value="KAJ8046159.1"/>
    <property type="molecule type" value="Genomic_DNA"/>
</dbReference>
<protein>
    <recommendedName>
        <fullName evidence="2">Integrase zinc-binding domain-containing protein</fullName>
    </recommendedName>
</protein>
<dbReference type="InterPro" id="IPR005312">
    <property type="entry name" value="DUF1759"/>
</dbReference>
<dbReference type="PANTHER" id="PTHR47331">
    <property type="entry name" value="PHD-TYPE DOMAIN-CONTAINING PROTEIN"/>
    <property type="match status" value="1"/>
</dbReference>
<feature type="compositionally biased region" description="Polar residues" evidence="1">
    <location>
        <begin position="96"/>
        <end position="111"/>
    </location>
</feature>
<reference evidence="3" key="1">
    <citation type="submission" date="2021-10" db="EMBL/GenBank/DDBJ databases">
        <title>Tropical sea cucumber genome reveals ecological adaptation and Cuvierian tubules defense mechanism.</title>
        <authorList>
            <person name="Chen T."/>
        </authorList>
    </citation>
    <scope>NUCLEOTIDE SEQUENCE</scope>
    <source>
        <strain evidence="3">Nanhai2018</strain>
        <tissue evidence="3">Muscle</tissue>
    </source>
</reference>
<evidence type="ECO:0000256" key="1">
    <source>
        <dbReference type="SAM" id="MobiDB-lite"/>
    </source>
</evidence>
<evidence type="ECO:0000313" key="3">
    <source>
        <dbReference type="EMBL" id="KAJ8046159.1"/>
    </source>
</evidence>
<evidence type="ECO:0000313" key="4">
    <source>
        <dbReference type="Proteomes" id="UP001152320"/>
    </source>
</evidence>
<comment type="caution">
    <text evidence="3">The sequence shown here is derived from an EMBL/GenBank/DDBJ whole genome shotgun (WGS) entry which is preliminary data.</text>
</comment>
<feature type="region of interest" description="Disordered" evidence="1">
    <location>
        <begin position="345"/>
        <end position="370"/>
    </location>
</feature>
<dbReference type="Pfam" id="PF03564">
    <property type="entry name" value="DUF1759"/>
    <property type="match status" value="1"/>
</dbReference>
<dbReference type="GO" id="GO:0003676">
    <property type="term" value="F:nucleic acid binding"/>
    <property type="evidence" value="ECO:0007669"/>
    <property type="project" value="InterPro"/>
</dbReference>
<organism evidence="3 4">
    <name type="scientific">Holothuria leucospilota</name>
    <name type="common">Black long sea cucumber</name>
    <name type="synonym">Mertensiothuria leucospilota</name>
    <dbReference type="NCBI Taxonomy" id="206669"/>
    <lineage>
        <taxon>Eukaryota</taxon>
        <taxon>Metazoa</taxon>
        <taxon>Echinodermata</taxon>
        <taxon>Eleutherozoa</taxon>
        <taxon>Echinozoa</taxon>
        <taxon>Holothuroidea</taxon>
        <taxon>Aspidochirotacea</taxon>
        <taxon>Aspidochirotida</taxon>
        <taxon>Holothuriidae</taxon>
        <taxon>Holothuria</taxon>
    </lineage>
</organism>
<gene>
    <name evidence="3" type="ORF">HOLleu_04746</name>
</gene>
<name>A0A9Q1CKJ7_HOLLE</name>
<proteinExistence type="predicted"/>
<dbReference type="Pfam" id="PF17921">
    <property type="entry name" value="Integrase_H2C2"/>
    <property type="match status" value="1"/>
</dbReference>
<dbReference type="InterPro" id="IPR041588">
    <property type="entry name" value="Integrase_H2C2"/>
</dbReference>
<sequence length="973" mass="110862">MEEINKQKVIRRNRKGVLTRTINELSELLKGEDYEAIQETLKKANGLYERVEEAHADLVNLIEKDEEFEVEEKWMLDCQKAFISAKYETKEKQKGQNRPNMASVNEGQVPTQESSSEAAQVEQSEPNAKASESLTEQENSPTVRPKDEQCEVEMGQSLSNLFEVFLLARPSPKPFNGDPLYFHSFVTSFTNMTSAVANDSVKLHMLMSRCEGEALEAIQFCNMKAPEEGFKAAMKTLKERYGDSARVAQAWIKKVTNSPKVDAGNIQKFADDLDNCYEALNTLGYLSELNNQARLKQIIAKVPRFLQNRWSVENFKIKKERGKNAELKDVVKFIRKAAAEITDPVFGSNRSGDEASGVSNRPPNRKDSVGNKIYHVNQGQTETTVKLENLCVGCNENSSHRLWECDSFRKLSVESSTLGLPWAAEQDHFKFKTSAVREVHKEELTKRQVLSKISTVFDPLEFLSPFVIQGKILMQEIWVSGISWDEVVGGELQDKVSDWIGDLENLSDIRVNRCLCLDGTENIELHTFVDGSCKAYGAVTYLRSVNSSGQVDIQFVASKTKVAPIKVVSIPRLELMAAVVGLRLTKCITQNLQYDLKKVVFWSDSTNTLWWIQGRSRTLKSFVANRVGEIQYHTNPSQWRYVPTKQNPADSASRGVSAKRLKESDLWWFGPKFLKADPKNWPENKVSPDSKNGQVEDKKQVTTCMYSAKTLLTPYTEDWRLDPKRYSNWTRLLRVTAYVLRFVNNCILKTEDRVKGILSSDEMLQAENYQIRKHAVTRLVVKQYHEKGNHAMGTNHLHSLISEKFWIIHGREEVREYERNCVVCRKNSAKPATQFMAPLPKNRVSVSLRAFSKIAVDYAGPFYTVQGRGKIRAKRYLCLFTCLSTRAVHLEMSYSLDSDTFSNALSRFTNRRACQRKSSQTMGQILSGQILSLKKSESWLTSKKFKKLSMLKGLSGVFFHQLHPILEEYMKVS</sequence>
<feature type="domain" description="Integrase zinc-binding" evidence="2">
    <location>
        <begin position="774"/>
        <end position="829"/>
    </location>
</feature>
<dbReference type="AlphaFoldDB" id="A0A9Q1CKJ7"/>
<evidence type="ECO:0000259" key="2">
    <source>
        <dbReference type="Pfam" id="PF17921"/>
    </source>
</evidence>
<feature type="compositionally biased region" description="Polar residues" evidence="1">
    <location>
        <begin position="130"/>
        <end position="142"/>
    </location>
</feature>
<accession>A0A9Q1CKJ7</accession>
<dbReference type="Gene3D" id="3.30.420.10">
    <property type="entry name" value="Ribonuclease H-like superfamily/Ribonuclease H"/>
    <property type="match status" value="1"/>
</dbReference>
<dbReference type="InterPro" id="IPR036397">
    <property type="entry name" value="RNaseH_sf"/>
</dbReference>